<keyword evidence="2 6" id="KW-0285">Flavoprotein</keyword>
<dbReference type="AlphaFoldDB" id="A0AAD4N6X0"/>
<evidence type="ECO:0000256" key="6">
    <source>
        <dbReference type="PIRSR" id="PIRSR601834-1"/>
    </source>
</evidence>
<dbReference type="InterPro" id="IPR017938">
    <property type="entry name" value="Riboflavin_synthase-like_b-brl"/>
</dbReference>
<dbReference type="GO" id="GO:0071949">
    <property type="term" value="F:FAD binding"/>
    <property type="evidence" value="ECO:0007669"/>
    <property type="project" value="TreeGrafter"/>
</dbReference>
<dbReference type="Pfam" id="PF00175">
    <property type="entry name" value="NAD_binding_1"/>
    <property type="match status" value="1"/>
</dbReference>
<dbReference type="Gene3D" id="3.40.50.80">
    <property type="entry name" value="Nucleotide-binding domain of ferredoxin-NADP reductase (FNR) module"/>
    <property type="match status" value="1"/>
</dbReference>
<dbReference type="InterPro" id="IPR008333">
    <property type="entry name" value="Cbr1-like_FAD-bd_dom"/>
</dbReference>
<dbReference type="Pfam" id="PF00970">
    <property type="entry name" value="FAD_binding_6"/>
    <property type="match status" value="1"/>
</dbReference>
<dbReference type="EC" id="1.6.2.2" evidence="7"/>
<comment type="catalytic activity">
    <reaction evidence="7">
        <text>2 Fe(III)-[cytochrome b5] + NADH = 2 Fe(II)-[cytochrome b5] + NAD(+) + H(+)</text>
        <dbReference type="Rhea" id="RHEA:46680"/>
        <dbReference type="Rhea" id="RHEA-COMP:10438"/>
        <dbReference type="Rhea" id="RHEA-COMP:10439"/>
        <dbReference type="ChEBI" id="CHEBI:15378"/>
        <dbReference type="ChEBI" id="CHEBI:29033"/>
        <dbReference type="ChEBI" id="CHEBI:29034"/>
        <dbReference type="ChEBI" id="CHEBI:57540"/>
        <dbReference type="ChEBI" id="CHEBI:57945"/>
        <dbReference type="EC" id="1.6.2.2"/>
    </reaction>
</comment>
<comment type="similarity">
    <text evidence="7">Belongs to the flavoprotein pyridine nucleotide cytochrome reductase family.</text>
</comment>
<dbReference type="InterPro" id="IPR001709">
    <property type="entry name" value="Flavoprot_Pyr_Nucl_cyt_Rdtase"/>
</dbReference>
<feature type="domain" description="FAD-binding FR-type" evidence="8">
    <location>
        <begin position="39"/>
        <end position="155"/>
    </location>
</feature>
<evidence type="ECO:0000256" key="2">
    <source>
        <dbReference type="ARBA" id="ARBA00022630"/>
    </source>
</evidence>
<feature type="binding site" evidence="6">
    <location>
        <position position="116"/>
    </location>
    <ligand>
        <name>FAD</name>
        <dbReference type="ChEBI" id="CHEBI:57692"/>
    </ligand>
</feature>
<evidence type="ECO:0000256" key="3">
    <source>
        <dbReference type="ARBA" id="ARBA00022827"/>
    </source>
</evidence>
<name>A0AAD4N6X0_9BILA</name>
<evidence type="ECO:0000259" key="8">
    <source>
        <dbReference type="PROSITE" id="PS51384"/>
    </source>
</evidence>
<evidence type="ECO:0000313" key="10">
    <source>
        <dbReference type="Proteomes" id="UP001201812"/>
    </source>
</evidence>
<sequence length="309" mass="35173">MIRNGSLPFIICFRMTVTTEFVSLKMTSTTTTFNEIQTHFDNNEVVHENVELVERTSCTHDVRLYRFKLPNEEHVSGIMPGKHIRIAGQINGKKLARKYSPVSEADLKGYFEVVFKVYPINEQDPSLGSFSRYLDSVPVGAKLPMSGPFGKIAYQGNGSVLWNDGNIKHYSIIVMIAGGTGITPMIQLIRSIMRETHCSTKIFLLYTNKTDKDVIFRDELERYARTHPEKFHMMLTLTRTDKIDGWSHTYGRINIDMARKLLAVLAESSANETDTHHSSTLVLICGRNDMNQTAKKICQELGYNEIHVY</sequence>
<evidence type="ECO:0000256" key="7">
    <source>
        <dbReference type="RuleBase" id="RU361226"/>
    </source>
</evidence>
<accession>A0AAD4N6X0</accession>
<dbReference type="Proteomes" id="UP001201812">
    <property type="component" value="Unassembled WGS sequence"/>
</dbReference>
<feature type="binding site" evidence="6">
    <location>
        <position position="97"/>
    </location>
    <ligand>
        <name>FAD</name>
        <dbReference type="ChEBI" id="CHEBI:57692"/>
    </ligand>
</feature>
<dbReference type="CDD" id="cd06183">
    <property type="entry name" value="cyt_b5_reduct_like"/>
    <property type="match status" value="1"/>
</dbReference>
<evidence type="ECO:0000256" key="4">
    <source>
        <dbReference type="ARBA" id="ARBA00023002"/>
    </source>
</evidence>
<dbReference type="PRINTS" id="PR00406">
    <property type="entry name" value="CYTB5RDTASE"/>
</dbReference>
<dbReference type="Gene3D" id="2.40.30.10">
    <property type="entry name" value="Translation factors"/>
    <property type="match status" value="1"/>
</dbReference>
<dbReference type="PROSITE" id="PS51384">
    <property type="entry name" value="FAD_FR"/>
    <property type="match status" value="1"/>
</dbReference>
<dbReference type="PANTHER" id="PTHR19370:SF185">
    <property type="entry name" value="NADH-CYTOCHROME B5 REDUCTASE"/>
    <property type="match status" value="1"/>
</dbReference>
<dbReference type="InterPro" id="IPR017927">
    <property type="entry name" value="FAD-bd_FR_type"/>
</dbReference>
<dbReference type="GO" id="GO:0090524">
    <property type="term" value="F:cytochrome-b5 reductase activity, acting on NADH"/>
    <property type="evidence" value="ECO:0007669"/>
    <property type="project" value="UniProtKB-EC"/>
</dbReference>
<feature type="binding site" evidence="6">
    <location>
        <position position="131"/>
    </location>
    <ligand>
        <name>FAD</name>
        <dbReference type="ChEBI" id="CHEBI:57692"/>
    </ligand>
</feature>
<evidence type="ECO:0000256" key="5">
    <source>
        <dbReference type="ARBA" id="ARBA00023027"/>
    </source>
</evidence>
<feature type="binding site" evidence="6">
    <location>
        <position position="183"/>
    </location>
    <ligand>
        <name>FAD</name>
        <dbReference type="ChEBI" id="CHEBI:57692"/>
    </ligand>
</feature>
<gene>
    <name evidence="9" type="ORF">DdX_04731</name>
</gene>
<dbReference type="SUPFAM" id="SSF52343">
    <property type="entry name" value="Ferredoxin reductase-like, C-terminal NADP-linked domain"/>
    <property type="match status" value="1"/>
</dbReference>
<dbReference type="SUPFAM" id="SSF63380">
    <property type="entry name" value="Riboflavin synthase domain-like"/>
    <property type="match status" value="1"/>
</dbReference>
<keyword evidence="5 7" id="KW-0520">NAD</keyword>
<reference evidence="9" key="1">
    <citation type="submission" date="2022-01" db="EMBL/GenBank/DDBJ databases">
        <title>Genome Sequence Resource for Two Populations of Ditylenchus destructor, the Migratory Endoparasitic Phytonematode.</title>
        <authorList>
            <person name="Zhang H."/>
            <person name="Lin R."/>
            <person name="Xie B."/>
        </authorList>
    </citation>
    <scope>NUCLEOTIDE SEQUENCE</scope>
    <source>
        <strain evidence="9">BazhouSP</strain>
    </source>
</reference>
<dbReference type="PANTHER" id="PTHR19370">
    <property type="entry name" value="NADH-CYTOCHROME B5 REDUCTASE"/>
    <property type="match status" value="1"/>
</dbReference>
<keyword evidence="3 6" id="KW-0274">FAD</keyword>
<dbReference type="EMBL" id="JAKKPZ010000005">
    <property type="protein sequence ID" value="KAI1720498.1"/>
    <property type="molecule type" value="Genomic_DNA"/>
</dbReference>
<comment type="caution">
    <text evidence="9">The sequence shown here is derived from an EMBL/GenBank/DDBJ whole genome shotgun (WGS) entry which is preliminary data.</text>
</comment>
<proteinExistence type="inferred from homology"/>
<protein>
    <recommendedName>
        <fullName evidence="7">NADH-cytochrome b5 reductase</fullName>
        <ecNumber evidence="7">1.6.2.2</ecNumber>
    </recommendedName>
</protein>
<evidence type="ECO:0000313" key="9">
    <source>
        <dbReference type="EMBL" id="KAI1720498.1"/>
    </source>
</evidence>
<keyword evidence="4 7" id="KW-0560">Oxidoreductase</keyword>
<keyword evidence="10" id="KW-1185">Reference proteome</keyword>
<evidence type="ECO:0000256" key="1">
    <source>
        <dbReference type="ARBA" id="ARBA00001974"/>
    </source>
</evidence>
<dbReference type="InterPro" id="IPR001433">
    <property type="entry name" value="OxRdtase_FAD/NAD-bd"/>
</dbReference>
<dbReference type="InterPro" id="IPR001834">
    <property type="entry name" value="CBR-like"/>
</dbReference>
<organism evidence="9 10">
    <name type="scientific">Ditylenchus destructor</name>
    <dbReference type="NCBI Taxonomy" id="166010"/>
    <lineage>
        <taxon>Eukaryota</taxon>
        <taxon>Metazoa</taxon>
        <taxon>Ecdysozoa</taxon>
        <taxon>Nematoda</taxon>
        <taxon>Chromadorea</taxon>
        <taxon>Rhabditida</taxon>
        <taxon>Tylenchina</taxon>
        <taxon>Tylenchomorpha</taxon>
        <taxon>Sphaerularioidea</taxon>
        <taxon>Anguinidae</taxon>
        <taxon>Anguininae</taxon>
        <taxon>Ditylenchus</taxon>
    </lineage>
</organism>
<comment type="cofactor">
    <cofactor evidence="1 6 7">
        <name>FAD</name>
        <dbReference type="ChEBI" id="CHEBI:57692"/>
    </cofactor>
</comment>
<dbReference type="InterPro" id="IPR039261">
    <property type="entry name" value="FNR_nucleotide-bd"/>
</dbReference>
<feature type="binding site" evidence="6">
    <location>
        <position position="114"/>
    </location>
    <ligand>
        <name>FAD</name>
        <dbReference type="ChEBI" id="CHEBI:57692"/>
    </ligand>
</feature>
<feature type="binding site" evidence="6">
    <location>
        <position position="99"/>
    </location>
    <ligand>
        <name>FAD</name>
        <dbReference type="ChEBI" id="CHEBI:57692"/>
    </ligand>
</feature>
<dbReference type="PRINTS" id="PR00371">
    <property type="entry name" value="FPNCR"/>
</dbReference>